<dbReference type="Proteomes" id="UP000467249">
    <property type="component" value="Chromosome"/>
</dbReference>
<organism evidence="1 2">
    <name type="scientific">Mycolicibacterium anyangense</name>
    <dbReference type="NCBI Taxonomy" id="1431246"/>
    <lineage>
        <taxon>Bacteria</taxon>
        <taxon>Bacillati</taxon>
        <taxon>Actinomycetota</taxon>
        <taxon>Actinomycetes</taxon>
        <taxon>Mycobacteriales</taxon>
        <taxon>Mycobacteriaceae</taxon>
        <taxon>Mycolicibacterium</taxon>
    </lineage>
</organism>
<dbReference type="AlphaFoldDB" id="A0A6N4W9B0"/>
<protein>
    <submittedName>
        <fullName evidence="1">Uncharacterized protein</fullName>
    </submittedName>
</protein>
<dbReference type="EMBL" id="AP022620">
    <property type="protein sequence ID" value="BBZ77128.1"/>
    <property type="molecule type" value="Genomic_DNA"/>
</dbReference>
<gene>
    <name evidence="1" type="ORF">MANY_24650</name>
</gene>
<proteinExistence type="predicted"/>
<keyword evidence="2" id="KW-1185">Reference proteome</keyword>
<accession>A0A6N4W9B0</accession>
<sequence length="71" mass="7611">MSDILHDSPREFLSDAASGGRCDAQSVVPLGDGSYACGCCCQNWYASASSIEDGLELAREHVRQTSRQKSS</sequence>
<evidence type="ECO:0000313" key="2">
    <source>
        <dbReference type="Proteomes" id="UP000467249"/>
    </source>
</evidence>
<dbReference type="KEGG" id="many:MANY_24650"/>
<dbReference type="RefSeq" id="WP_163804489.1">
    <property type="nucleotide sequence ID" value="NZ_AP022620.1"/>
</dbReference>
<name>A0A6N4W9B0_9MYCO</name>
<reference evidence="1 2" key="1">
    <citation type="journal article" date="2019" name="Emerg. Microbes Infect.">
        <title>Comprehensive subspecies identification of 175 nontuberculous mycobacteria species based on 7547 genomic profiles.</title>
        <authorList>
            <person name="Matsumoto Y."/>
            <person name="Kinjo T."/>
            <person name="Motooka D."/>
            <person name="Nabeya D."/>
            <person name="Jung N."/>
            <person name="Uechi K."/>
            <person name="Horii T."/>
            <person name="Iida T."/>
            <person name="Fujita J."/>
            <person name="Nakamura S."/>
        </authorList>
    </citation>
    <scope>NUCLEOTIDE SEQUENCE [LARGE SCALE GENOMIC DNA]</scope>
    <source>
        <strain evidence="1 2">JCM 30275</strain>
    </source>
</reference>
<evidence type="ECO:0000313" key="1">
    <source>
        <dbReference type="EMBL" id="BBZ77128.1"/>
    </source>
</evidence>